<dbReference type="PANTHER" id="PTHR33377:SF106">
    <property type="entry name" value="OS11G0474500 PROTEIN"/>
    <property type="match status" value="1"/>
</dbReference>
<feature type="domain" description="NB-ARC" evidence="1">
    <location>
        <begin position="38"/>
        <end position="194"/>
    </location>
</feature>
<protein>
    <recommendedName>
        <fullName evidence="1">NB-ARC domain-containing protein</fullName>
    </recommendedName>
</protein>
<reference evidence="2" key="2">
    <citation type="submission" date="2021-12" db="EMBL/GenBank/DDBJ databases">
        <title>Resequencing data analysis of finger millet.</title>
        <authorList>
            <person name="Hatakeyama M."/>
            <person name="Aluri S."/>
            <person name="Balachadran M.T."/>
            <person name="Sivarajan S.R."/>
            <person name="Poveda L."/>
            <person name="Shimizu-Inatsugi R."/>
            <person name="Schlapbach R."/>
            <person name="Sreeman S.M."/>
            <person name="Shimizu K.K."/>
        </authorList>
    </citation>
    <scope>NUCLEOTIDE SEQUENCE</scope>
</reference>
<dbReference type="InterPro" id="IPR002182">
    <property type="entry name" value="NB-ARC"/>
</dbReference>
<dbReference type="Gene3D" id="3.40.50.300">
    <property type="entry name" value="P-loop containing nucleotide triphosphate hydrolases"/>
    <property type="match status" value="1"/>
</dbReference>
<keyword evidence="3" id="KW-1185">Reference proteome</keyword>
<dbReference type="Pfam" id="PF00931">
    <property type="entry name" value="NB-ARC"/>
    <property type="match status" value="1"/>
</dbReference>
<gene>
    <name evidence="2" type="primary">gb12607</name>
    <name evidence="2" type="ORF">PR202_gb12607</name>
</gene>
<sequence>MKEFIVLLACCPRISLPPPFSSSSSDDKVMFGRLVEREQIISFLLQPRSNLGVLPIVGDPEAGKGTIVKHVCSDERVRGHFAVIVYSYGSYLVQENCGQDMLRTLRIGGHVLHESSASGHERHLIVIKNTFEVVINLEVWTILCESLRLRAPGSKVIVISEKDNIADLGTAMAMRVNPLPWEEYWYFFMSLAFGGNNDQEEHSAELAVLGRQIAAVLHGSFFGAKVLGGILRMNLNKKFWEGVLDVVNNFNETMQGDGVDHFSKIRVANMVLKTLPLPLKLKSALQQTRSDDLELTGMTVQELLHSAPVPHRKEMRIILWESACPPNYRYIVVCEKVKAEHACVETERKRRRNQQ</sequence>
<dbReference type="Proteomes" id="UP001054889">
    <property type="component" value="Unassembled WGS sequence"/>
</dbReference>
<evidence type="ECO:0000259" key="1">
    <source>
        <dbReference type="Pfam" id="PF00931"/>
    </source>
</evidence>
<dbReference type="AlphaFoldDB" id="A0AAV5EN82"/>
<reference evidence="2" key="1">
    <citation type="journal article" date="2018" name="DNA Res.">
        <title>Multiple hybrid de novo genome assembly of finger millet, an orphan allotetraploid crop.</title>
        <authorList>
            <person name="Hatakeyama M."/>
            <person name="Aluri S."/>
            <person name="Balachadran M.T."/>
            <person name="Sivarajan S.R."/>
            <person name="Patrignani A."/>
            <person name="Gruter S."/>
            <person name="Poveda L."/>
            <person name="Shimizu-Inatsugi R."/>
            <person name="Baeten J."/>
            <person name="Francoijs K.J."/>
            <person name="Nataraja K.N."/>
            <person name="Reddy Y.A.N."/>
            <person name="Phadnis S."/>
            <person name="Ravikumar R.L."/>
            <person name="Schlapbach R."/>
            <person name="Sreeman S.M."/>
            <person name="Shimizu K.K."/>
        </authorList>
    </citation>
    <scope>NUCLEOTIDE SEQUENCE</scope>
</reference>
<dbReference type="GO" id="GO:0043531">
    <property type="term" value="F:ADP binding"/>
    <property type="evidence" value="ECO:0007669"/>
    <property type="project" value="InterPro"/>
</dbReference>
<dbReference type="PANTHER" id="PTHR33377">
    <property type="entry name" value="OS10G0134700 PROTEIN-RELATED"/>
    <property type="match status" value="1"/>
</dbReference>
<dbReference type="EMBL" id="BQKI01000077">
    <property type="protein sequence ID" value="GJN24839.1"/>
    <property type="molecule type" value="Genomic_DNA"/>
</dbReference>
<comment type="caution">
    <text evidence="2">The sequence shown here is derived from an EMBL/GenBank/DDBJ whole genome shotgun (WGS) entry which is preliminary data.</text>
</comment>
<proteinExistence type="predicted"/>
<evidence type="ECO:0000313" key="3">
    <source>
        <dbReference type="Proteomes" id="UP001054889"/>
    </source>
</evidence>
<name>A0AAV5EN82_ELECO</name>
<organism evidence="2 3">
    <name type="scientific">Eleusine coracana subsp. coracana</name>
    <dbReference type="NCBI Taxonomy" id="191504"/>
    <lineage>
        <taxon>Eukaryota</taxon>
        <taxon>Viridiplantae</taxon>
        <taxon>Streptophyta</taxon>
        <taxon>Embryophyta</taxon>
        <taxon>Tracheophyta</taxon>
        <taxon>Spermatophyta</taxon>
        <taxon>Magnoliopsida</taxon>
        <taxon>Liliopsida</taxon>
        <taxon>Poales</taxon>
        <taxon>Poaceae</taxon>
        <taxon>PACMAD clade</taxon>
        <taxon>Chloridoideae</taxon>
        <taxon>Cynodonteae</taxon>
        <taxon>Eleusininae</taxon>
        <taxon>Eleusine</taxon>
    </lineage>
</organism>
<dbReference type="InterPro" id="IPR027417">
    <property type="entry name" value="P-loop_NTPase"/>
</dbReference>
<evidence type="ECO:0000313" key="2">
    <source>
        <dbReference type="EMBL" id="GJN24839.1"/>
    </source>
</evidence>
<dbReference type="SUPFAM" id="SSF52540">
    <property type="entry name" value="P-loop containing nucleoside triphosphate hydrolases"/>
    <property type="match status" value="1"/>
</dbReference>
<accession>A0AAV5EN82</accession>